<evidence type="ECO:0000313" key="3">
    <source>
        <dbReference type="EMBL" id="SFI98948.1"/>
    </source>
</evidence>
<organism evidence="3 4">
    <name type="scientific">Myroides guanonis</name>
    <dbReference type="NCBI Taxonomy" id="1150112"/>
    <lineage>
        <taxon>Bacteria</taxon>
        <taxon>Pseudomonadati</taxon>
        <taxon>Bacteroidota</taxon>
        <taxon>Flavobacteriia</taxon>
        <taxon>Flavobacteriales</taxon>
        <taxon>Flavobacteriaceae</taxon>
        <taxon>Myroides</taxon>
    </lineage>
</organism>
<dbReference type="SMART" id="SM00850">
    <property type="entry name" value="LytTR"/>
    <property type="match status" value="1"/>
</dbReference>
<dbReference type="Proteomes" id="UP000243887">
    <property type="component" value="Unassembled WGS sequence"/>
</dbReference>
<dbReference type="SUPFAM" id="SSF52172">
    <property type="entry name" value="CheY-like"/>
    <property type="match status" value="1"/>
</dbReference>
<dbReference type="STRING" id="1150112.SAMN04487893_102219"/>
<evidence type="ECO:0000259" key="2">
    <source>
        <dbReference type="PROSITE" id="PS50110"/>
    </source>
</evidence>
<dbReference type="Pfam" id="PF04397">
    <property type="entry name" value="LytTR"/>
    <property type="match status" value="1"/>
</dbReference>
<dbReference type="EMBL" id="FORU01000002">
    <property type="protein sequence ID" value="SFI98948.1"/>
    <property type="molecule type" value="Genomic_DNA"/>
</dbReference>
<dbReference type="Gene3D" id="2.40.50.1020">
    <property type="entry name" value="LytTr DNA-binding domain"/>
    <property type="match status" value="1"/>
</dbReference>
<dbReference type="InterPro" id="IPR011006">
    <property type="entry name" value="CheY-like_superfamily"/>
</dbReference>
<keyword evidence="4" id="KW-1185">Reference proteome</keyword>
<accession>A0A1I3MPK1</accession>
<dbReference type="PANTHER" id="PTHR37299:SF1">
    <property type="entry name" value="STAGE 0 SPORULATION PROTEIN A HOMOLOG"/>
    <property type="match status" value="1"/>
</dbReference>
<gene>
    <name evidence="3" type="ORF">SAMN04487893_102219</name>
</gene>
<feature type="modified residue" description="4-aspartylphosphate" evidence="1">
    <location>
        <position position="57"/>
    </location>
</feature>
<sequence length="237" mass="27024">MISKLRCILLDDELPGLTYLKMLCEQVPEIEVVKSFNDPSDFLEEINQLDFDAIITDIEMPGINGLSLAQLLSDKAVIFTTAYKEFAVEAFEIDAIDYIQKPIKRERLQKAIHKALRFTEAKPKNNYITTNSNKGKVILHFEAIQYIKTSELDSRDKLVYLIGDSNPIILKNISLDKLLQDLPKRDFCRINKSEIISLKTIHYFSHDEITTTLLGEQGKPIVLTLGVAFKSDFLTKV</sequence>
<dbReference type="InterPro" id="IPR001789">
    <property type="entry name" value="Sig_transdc_resp-reg_receiver"/>
</dbReference>
<feature type="domain" description="Response regulatory" evidence="2">
    <location>
        <begin position="6"/>
        <end position="116"/>
    </location>
</feature>
<dbReference type="OrthoDB" id="2168082at2"/>
<dbReference type="InterPro" id="IPR007492">
    <property type="entry name" value="LytTR_DNA-bd_dom"/>
</dbReference>
<evidence type="ECO:0000256" key="1">
    <source>
        <dbReference type="PROSITE-ProRule" id="PRU00169"/>
    </source>
</evidence>
<keyword evidence="1" id="KW-0597">Phosphoprotein</keyword>
<dbReference type="GO" id="GO:0000156">
    <property type="term" value="F:phosphorelay response regulator activity"/>
    <property type="evidence" value="ECO:0007669"/>
    <property type="project" value="InterPro"/>
</dbReference>
<dbReference type="PROSITE" id="PS50110">
    <property type="entry name" value="RESPONSE_REGULATORY"/>
    <property type="match status" value="1"/>
</dbReference>
<protein>
    <submittedName>
        <fullName evidence="3">Two component transcriptional regulator, LytTR family</fullName>
    </submittedName>
</protein>
<dbReference type="Gene3D" id="3.40.50.2300">
    <property type="match status" value="1"/>
</dbReference>
<evidence type="ECO:0000313" key="4">
    <source>
        <dbReference type="Proteomes" id="UP000243887"/>
    </source>
</evidence>
<proteinExistence type="predicted"/>
<dbReference type="PANTHER" id="PTHR37299">
    <property type="entry name" value="TRANSCRIPTIONAL REGULATOR-RELATED"/>
    <property type="match status" value="1"/>
</dbReference>
<dbReference type="InterPro" id="IPR046947">
    <property type="entry name" value="LytR-like"/>
</dbReference>
<dbReference type="GO" id="GO:0003677">
    <property type="term" value="F:DNA binding"/>
    <property type="evidence" value="ECO:0007669"/>
    <property type="project" value="InterPro"/>
</dbReference>
<dbReference type="Pfam" id="PF00072">
    <property type="entry name" value="Response_reg"/>
    <property type="match status" value="1"/>
</dbReference>
<name>A0A1I3MPK1_9FLAO</name>
<dbReference type="RefSeq" id="WP_090677982.1">
    <property type="nucleotide sequence ID" value="NZ_FORU01000002.1"/>
</dbReference>
<dbReference type="AlphaFoldDB" id="A0A1I3MPK1"/>
<reference evidence="4" key="1">
    <citation type="submission" date="2016-10" db="EMBL/GenBank/DDBJ databases">
        <authorList>
            <person name="Varghese N."/>
            <person name="Submissions S."/>
        </authorList>
    </citation>
    <scope>NUCLEOTIDE SEQUENCE [LARGE SCALE GENOMIC DNA]</scope>
    <source>
        <strain evidence="4">DSM 26542</strain>
    </source>
</reference>
<dbReference type="SMART" id="SM00448">
    <property type="entry name" value="REC"/>
    <property type="match status" value="1"/>
</dbReference>